<name>A0AAP6E7Y8_ECOLX</name>
<dbReference type="Proteomes" id="UP001271591">
    <property type="component" value="Unassembled WGS sequence"/>
</dbReference>
<evidence type="ECO:0000313" key="1">
    <source>
        <dbReference type="EMBL" id="MDW9349996.1"/>
    </source>
</evidence>
<accession>A0AAP6E7Y8</accession>
<dbReference type="AlphaFoldDB" id="A0AAP6E7Y8"/>
<sequence>MTTCSELKERARFDGMHDASLEVAWQLLMTKSVSTITTEIISGADMSNFSVIIRERYKHAIAKSLLNHLSPDVVSDIIGLSHDEFNQQYKGNLTRQQHLRDIAVSLTDKGFTESSACNIVNLDLMLLPEENWLLYKENYNTGYQDALYKSVWRMHTYEYPTATISCLTKLNNENILNIITGIEVILLAAKKPACKDRTDKIAEMLKIPFSVVKEFIDEQALLNKSNIQGTGS</sequence>
<comment type="caution">
    <text evidence="1">The sequence shown here is derived from an EMBL/GenBank/DDBJ whole genome shotgun (WGS) entry which is preliminary data.</text>
</comment>
<gene>
    <name evidence="1" type="ORF">R8G00_10260</name>
</gene>
<protein>
    <submittedName>
        <fullName evidence="1">Uncharacterized protein</fullName>
    </submittedName>
</protein>
<dbReference type="EMBL" id="JAWPMK010000001">
    <property type="protein sequence ID" value="MDW9349996.1"/>
    <property type="molecule type" value="Genomic_DNA"/>
</dbReference>
<evidence type="ECO:0000313" key="2">
    <source>
        <dbReference type="Proteomes" id="UP001271591"/>
    </source>
</evidence>
<proteinExistence type="predicted"/>
<dbReference type="RefSeq" id="WP_001562602.1">
    <property type="nucleotide sequence ID" value="NZ_JAETYC010000068.1"/>
</dbReference>
<organism evidence="1 2">
    <name type="scientific">Escherichia coli</name>
    <dbReference type="NCBI Taxonomy" id="562"/>
    <lineage>
        <taxon>Bacteria</taxon>
        <taxon>Pseudomonadati</taxon>
        <taxon>Pseudomonadota</taxon>
        <taxon>Gammaproteobacteria</taxon>
        <taxon>Enterobacterales</taxon>
        <taxon>Enterobacteriaceae</taxon>
        <taxon>Escherichia</taxon>
    </lineage>
</organism>
<reference evidence="1" key="1">
    <citation type="submission" date="2023-10" db="EMBL/GenBank/DDBJ databases">
        <title>Draft Genome Sequence of a Shiga toxin-producing Escherichia coli strain from deer meat showing an IS-element integration in the B-subunit of the Shiga toxin Stx2b gene.</title>
        <authorList>
            <person name="Projahn M."/>
            <person name="Borowiak M."/>
        </authorList>
    </citation>
    <scope>NUCLEOTIDE SEQUENCE</scope>
    <source>
        <strain evidence="1">BfR-EC-18960</strain>
    </source>
</reference>